<dbReference type="InterPro" id="IPR006139">
    <property type="entry name" value="D-isomer_2_OHA_DH_cat_dom"/>
</dbReference>
<dbReference type="GO" id="GO:0030267">
    <property type="term" value="F:glyoxylate reductase (NADPH) activity"/>
    <property type="evidence" value="ECO:0007669"/>
    <property type="project" value="TreeGrafter"/>
</dbReference>
<dbReference type="InterPro" id="IPR050223">
    <property type="entry name" value="D-isomer_2-hydroxyacid_DH"/>
</dbReference>
<comment type="similarity">
    <text evidence="4">Belongs to the D-isomer specific 2-hydroxyacid dehydrogenase family.</text>
</comment>
<dbReference type="SUPFAM" id="SSF51735">
    <property type="entry name" value="NAD(P)-binding Rossmann-fold domains"/>
    <property type="match status" value="1"/>
</dbReference>
<dbReference type="EMBL" id="SJFN01000009">
    <property type="protein sequence ID" value="TBW39019.1"/>
    <property type="molecule type" value="Genomic_DNA"/>
</dbReference>
<gene>
    <name evidence="7" type="ORF">EYW49_07770</name>
</gene>
<evidence type="ECO:0000256" key="4">
    <source>
        <dbReference type="RuleBase" id="RU003719"/>
    </source>
</evidence>
<dbReference type="AlphaFoldDB" id="A0A4Q9VTS3"/>
<dbReference type="Proteomes" id="UP000292781">
    <property type="component" value="Unassembled WGS sequence"/>
</dbReference>
<dbReference type="PANTHER" id="PTHR10996:SF178">
    <property type="entry name" value="2-HYDROXYACID DEHYDROGENASE YGL185C-RELATED"/>
    <property type="match status" value="1"/>
</dbReference>
<dbReference type="GO" id="GO:0051287">
    <property type="term" value="F:NAD binding"/>
    <property type="evidence" value="ECO:0007669"/>
    <property type="project" value="InterPro"/>
</dbReference>
<evidence type="ECO:0000259" key="5">
    <source>
        <dbReference type="Pfam" id="PF00389"/>
    </source>
</evidence>
<dbReference type="GO" id="GO:0005829">
    <property type="term" value="C:cytosol"/>
    <property type="evidence" value="ECO:0007669"/>
    <property type="project" value="TreeGrafter"/>
</dbReference>
<dbReference type="InterPro" id="IPR036291">
    <property type="entry name" value="NAD(P)-bd_dom_sf"/>
</dbReference>
<evidence type="ECO:0000313" key="7">
    <source>
        <dbReference type="EMBL" id="TBW39019.1"/>
    </source>
</evidence>
<sequence length="312" mass="33576">MKKPTVLQIGSMTDRFNQRMAETWKAHPLWTEADPAAFLAENGAKFDVVATSARYGCREAQMKLLPNLAAICSFGVGYDAIDVDVAKGRSIQVSNTPNVLNDCVADLAMGLIIDVARRMSQTDRFVREGKWLSGAPPLGTQVFRKKLGIVGLGRIGRAVVQRASGFEMQIGYSDPIRDHRVHYHYEPTAEGLAEWADFLVLTCIGGPATKGLVSRRVLEALGPTGYLINVSRGSVVDEPALVEAVTKGTIAGAALDVYASEPNVPAELIASPNVVVLPHIASGTAETRLAMEELVFQNLAAFAETGEVINRV</sequence>
<dbReference type="OrthoDB" id="9793626at2"/>
<accession>A0A4Q9VTS3</accession>
<comment type="caution">
    <text evidence="7">The sequence shown here is derived from an EMBL/GenBank/DDBJ whole genome shotgun (WGS) entry which is preliminary data.</text>
</comment>
<dbReference type="RefSeq" id="WP_131307909.1">
    <property type="nucleotide sequence ID" value="NZ_SJFN01000009.1"/>
</dbReference>
<protein>
    <submittedName>
        <fullName evidence="7">2-hydroxyacid dehydrogenase</fullName>
    </submittedName>
</protein>
<dbReference type="Gene3D" id="3.40.50.720">
    <property type="entry name" value="NAD(P)-binding Rossmann-like Domain"/>
    <property type="match status" value="2"/>
</dbReference>
<organism evidence="7 8">
    <name type="scientific">Siculibacillus lacustris</name>
    <dbReference type="NCBI Taxonomy" id="1549641"/>
    <lineage>
        <taxon>Bacteria</taxon>
        <taxon>Pseudomonadati</taxon>
        <taxon>Pseudomonadota</taxon>
        <taxon>Alphaproteobacteria</taxon>
        <taxon>Hyphomicrobiales</taxon>
        <taxon>Ancalomicrobiaceae</taxon>
        <taxon>Siculibacillus</taxon>
    </lineage>
</organism>
<reference evidence="7 8" key="1">
    <citation type="submission" date="2019-02" db="EMBL/GenBank/DDBJ databases">
        <title>Siculibacillus lacustris gen. nov., sp. nov., a new rosette-forming bacterium isolated from a freshwater crater lake (Lake St. Ana, Romania).</title>
        <authorList>
            <person name="Felfoldi T."/>
            <person name="Marton Z."/>
            <person name="Szabo A."/>
            <person name="Mentes A."/>
            <person name="Boka K."/>
            <person name="Marialigeti K."/>
            <person name="Mathe I."/>
            <person name="Koncz M."/>
            <person name="Schumann P."/>
            <person name="Toth E."/>
        </authorList>
    </citation>
    <scope>NUCLEOTIDE SEQUENCE [LARGE SCALE GENOMIC DNA]</scope>
    <source>
        <strain evidence="7 8">SA-279</strain>
    </source>
</reference>
<keyword evidence="2 4" id="KW-0560">Oxidoreductase</keyword>
<dbReference type="PANTHER" id="PTHR10996">
    <property type="entry name" value="2-HYDROXYACID DEHYDROGENASE-RELATED"/>
    <property type="match status" value="1"/>
</dbReference>
<evidence type="ECO:0000256" key="2">
    <source>
        <dbReference type="ARBA" id="ARBA00023002"/>
    </source>
</evidence>
<dbReference type="Pfam" id="PF02826">
    <property type="entry name" value="2-Hacid_dh_C"/>
    <property type="match status" value="1"/>
</dbReference>
<dbReference type="CDD" id="cd12156">
    <property type="entry name" value="HPPR"/>
    <property type="match status" value="1"/>
</dbReference>
<keyword evidence="8" id="KW-1185">Reference proteome</keyword>
<proteinExistence type="inferred from homology"/>
<evidence type="ECO:0000256" key="3">
    <source>
        <dbReference type="ARBA" id="ARBA00023027"/>
    </source>
</evidence>
<name>A0A4Q9VTS3_9HYPH</name>
<dbReference type="InterPro" id="IPR006140">
    <property type="entry name" value="D-isomer_DH_NAD-bd"/>
</dbReference>
<feature type="domain" description="D-isomer specific 2-hydroxyacid dehydrogenase catalytic" evidence="5">
    <location>
        <begin position="33"/>
        <end position="312"/>
    </location>
</feature>
<keyword evidence="1" id="KW-0521">NADP</keyword>
<evidence type="ECO:0000256" key="1">
    <source>
        <dbReference type="ARBA" id="ARBA00022857"/>
    </source>
</evidence>
<evidence type="ECO:0000313" key="8">
    <source>
        <dbReference type="Proteomes" id="UP000292781"/>
    </source>
</evidence>
<feature type="domain" description="D-isomer specific 2-hydroxyacid dehydrogenase NAD-binding" evidence="6">
    <location>
        <begin position="109"/>
        <end position="281"/>
    </location>
</feature>
<dbReference type="GO" id="GO:0016618">
    <property type="term" value="F:hydroxypyruvate reductase [NAD(P)H] activity"/>
    <property type="evidence" value="ECO:0007669"/>
    <property type="project" value="TreeGrafter"/>
</dbReference>
<dbReference type="SUPFAM" id="SSF52283">
    <property type="entry name" value="Formate/glycerate dehydrogenase catalytic domain-like"/>
    <property type="match status" value="1"/>
</dbReference>
<dbReference type="FunFam" id="3.40.50.720:FF:000213">
    <property type="entry name" value="Putative 2-hydroxyacid dehydrogenase"/>
    <property type="match status" value="1"/>
</dbReference>
<keyword evidence="3" id="KW-0520">NAD</keyword>
<dbReference type="Pfam" id="PF00389">
    <property type="entry name" value="2-Hacid_dh"/>
    <property type="match status" value="1"/>
</dbReference>
<evidence type="ECO:0000259" key="6">
    <source>
        <dbReference type="Pfam" id="PF02826"/>
    </source>
</evidence>